<feature type="transmembrane region" description="Helical" evidence="1">
    <location>
        <begin position="29"/>
        <end position="49"/>
    </location>
</feature>
<reference evidence="2" key="2">
    <citation type="journal article" date="2021" name="Microbiome">
        <title>Successional dynamics and alternative stable states in a saline activated sludge microbial community over 9 years.</title>
        <authorList>
            <person name="Wang Y."/>
            <person name="Ye J."/>
            <person name="Ju F."/>
            <person name="Liu L."/>
            <person name="Boyd J.A."/>
            <person name="Deng Y."/>
            <person name="Parks D.H."/>
            <person name="Jiang X."/>
            <person name="Yin X."/>
            <person name="Woodcroft B.J."/>
            <person name="Tyson G.W."/>
            <person name="Hugenholtz P."/>
            <person name="Polz M.F."/>
            <person name="Zhang T."/>
        </authorList>
    </citation>
    <scope>NUCLEOTIDE SEQUENCE</scope>
    <source>
        <strain evidence="2">HKST-UBA80</strain>
    </source>
</reference>
<feature type="transmembrane region" description="Helical" evidence="1">
    <location>
        <begin position="123"/>
        <end position="145"/>
    </location>
</feature>
<comment type="caution">
    <text evidence="2">The sequence shown here is derived from an EMBL/GenBank/DDBJ whole genome shotgun (WGS) entry which is preliminary data.</text>
</comment>
<evidence type="ECO:0000313" key="3">
    <source>
        <dbReference type="Proteomes" id="UP000714817"/>
    </source>
</evidence>
<dbReference type="AlphaFoldDB" id="A0A955E0U0"/>
<keyword evidence="1" id="KW-1133">Transmembrane helix</keyword>
<protein>
    <submittedName>
        <fullName evidence="2">Uncharacterized protein</fullName>
    </submittedName>
</protein>
<name>A0A955E0U0_UNCKA</name>
<evidence type="ECO:0000313" key="2">
    <source>
        <dbReference type="EMBL" id="MCA9302247.1"/>
    </source>
</evidence>
<dbReference type="EMBL" id="JAGQNY010000009">
    <property type="protein sequence ID" value="MCA9302247.1"/>
    <property type="molecule type" value="Genomic_DNA"/>
</dbReference>
<sequence length="151" mass="16942">MVPAIIPIPFVQYVKKEDVFSFLTSRRKVVGLVLFAMVNVNVIMALAVFPRLRSMYIDLGIPVPMPITIFPYGITLLGLVYLAISVYLFSTKPDKEKIEELISKYNDGEMISVKQFTEVKLDLLVFFLIGLSVAYLLLSIVAPIYSITSSV</sequence>
<gene>
    <name evidence="2" type="ORF">KDA10_02715</name>
</gene>
<organism evidence="2 3">
    <name type="scientific">candidate division WWE3 bacterium</name>
    <dbReference type="NCBI Taxonomy" id="2053526"/>
    <lineage>
        <taxon>Bacteria</taxon>
        <taxon>Katanobacteria</taxon>
    </lineage>
</organism>
<keyword evidence="1" id="KW-0472">Membrane</keyword>
<reference evidence="2" key="1">
    <citation type="submission" date="2020-04" db="EMBL/GenBank/DDBJ databases">
        <authorList>
            <person name="Zhang T."/>
        </authorList>
    </citation>
    <scope>NUCLEOTIDE SEQUENCE</scope>
    <source>
        <strain evidence="2">HKST-UBA80</strain>
    </source>
</reference>
<keyword evidence="1" id="KW-0812">Transmembrane</keyword>
<dbReference type="Proteomes" id="UP000714817">
    <property type="component" value="Unassembled WGS sequence"/>
</dbReference>
<proteinExistence type="predicted"/>
<feature type="transmembrane region" description="Helical" evidence="1">
    <location>
        <begin position="69"/>
        <end position="89"/>
    </location>
</feature>
<accession>A0A955E0U0</accession>
<evidence type="ECO:0000256" key="1">
    <source>
        <dbReference type="SAM" id="Phobius"/>
    </source>
</evidence>